<dbReference type="InterPro" id="IPR051534">
    <property type="entry name" value="CBASS_pafABC_assoc_protein"/>
</dbReference>
<evidence type="ECO:0000313" key="7">
    <source>
        <dbReference type="Proteomes" id="UP000254150"/>
    </source>
</evidence>
<dbReference type="PANTHER" id="PTHR34580">
    <property type="match status" value="1"/>
</dbReference>
<dbReference type="GO" id="GO:0003700">
    <property type="term" value="F:DNA-binding transcription factor activity"/>
    <property type="evidence" value="ECO:0007669"/>
    <property type="project" value="InterPro"/>
</dbReference>
<dbReference type="SUPFAM" id="SSF46785">
    <property type="entry name" value="Winged helix' DNA-binding domain"/>
    <property type="match status" value="1"/>
</dbReference>
<proteinExistence type="predicted"/>
<name>A0A380NBQ4_STRGR</name>
<reference evidence="6 7" key="1">
    <citation type="submission" date="2018-06" db="EMBL/GenBank/DDBJ databases">
        <authorList>
            <consortium name="Pathogen Informatics"/>
            <person name="Doyle S."/>
        </authorList>
    </citation>
    <scope>NUCLEOTIDE SEQUENCE [LARGE SCALE GENOMIC DNA]</scope>
    <source>
        <strain evidence="6 7">NCTC7807</strain>
    </source>
</reference>
<dbReference type="PROSITE" id="PS52050">
    <property type="entry name" value="WYL"/>
    <property type="match status" value="1"/>
</dbReference>
<dbReference type="PROSITE" id="PS00894">
    <property type="entry name" value="HTH_DEOR_1"/>
    <property type="match status" value="1"/>
</dbReference>
<accession>A0A380NBQ4</accession>
<feature type="domain" description="HTH deoR-type" evidence="5">
    <location>
        <begin position="4"/>
        <end position="63"/>
    </location>
</feature>
<feature type="region of interest" description="Disordered" evidence="4">
    <location>
        <begin position="350"/>
        <end position="379"/>
    </location>
</feature>
<dbReference type="InterPro" id="IPR026881">
    <property type="entry name" value="WYL_dom"/>
</dbReference>
<dbReference type="EMBL" id="UHID01000005">
    <property type="protein sequence ID" value="SUP37180.1"/>
    <property type="molecule type" value="Genomic_DNA"/>
</dbReference>
<dbReference type="Pfam" id="PF13280">
    <property type="entry name" value="WYL"/>
    <property type="match status" value="1"/>
</dbReference>
<dbReference type="PANTHER" id="PTHR34580:SF3">
    <property type="entry name" value="PROTEIN PAFB"/>
    <property type="match status" value="1"/>
</dbReference>
<dbReference type="InterPro" id="IPR018356">
    <property type="entry name" value="Tscrpt_reg_HTH_DeoR_CS"/>
</dbReference>
<keyword evidence="3" id="KW-0804">Transcription</keyword>
<evidence type="ECO:0000256" key="4">
    <source>
        <dbReference type="SAM" id="MobiDB-lite"/>
    </source>
</evidence>
<protein>
    <submittedName>
        <fullName evidence="6">DeoR-family transcriptional regulator</fullName>
    </submittedName>
</protein>
<dbReference type="InterPro" id="IPR036390">
    <property type="entry name" value="WH_DNA-bd_sf"/>
</dbReference>
<dbReference type="InterPro" id="IPR001034">
    <property type="entry name" value="DeoR_HTH"/>
</dbReference>
<evidence type="ECO:0000256" key="2">
    <source>
        <dbReference type="ARBA" id="ARBA00023125"/>
    </source>
</evidence>
<dbReference type="InterPro" id="IPR036388">
    <property type="entry name" value="WH-like_DNA-bd_sf"/>
</dbReference>
<keyword evidence="1" id="KW-0805">Transcription regulation</keyword>
<organism evidence="6 7">
    <name type="scientific">Streptomyces griseus</name>
    <dbReference type="NCBI Taxonomy" id="1911"/>
    <lineage>
        <taxon>Bacteria</taxon>
        <taxon>Bacillati</taxon>
        <taxon>Actinomycetota</taxon>
        <taxon>Actinomycetes</taxon>
        <taxon>Kitasatosporales</taxon>
        <taxon>Streptomycetaceae</taxon>
        <taxon>Streptomyces</taxon>
    </lineage>
</organism>
<dbReference type="InterPro" id="IPR013196">
    <property type="entry name" value="HTH_11"/>
</dbReference>
<evidence type="ECO:0000256" key="3">
    <source>
        <dbReference type="ARBA" id="ARBA00023163"/>
    </source>
</evidence>
<keyword evidence="2" id="KW-0238">DNA-binding</keyword>
<evidence type="ECO:0000256" key="1">
    <source>
        <dbReference type="ARBA" id="ARBA00023015"/>
    </source>
</evidence>
<dbReference type="Gene3D" id="1.10.10.10">
    <property type="entry name" value="Winged helix-like DNA-binding domain superfamily/Winged helix DNA-binding domain"/>
    <property type="match status" value="1"/>
</dbReference>
<evidence type="ECO:0000259" key="5">
    <source>
        <dbReference type="PROSITE" id="PS51000"/>
    </source>
</evidence>
<dbReference type="Proteomes" id="UP000254150">
    <property type="component" value="Unassembled WGS sequence"/>
</dbReference>
<sequence length="379" mass="40605">MPATSARLLRLLSLLQAHQGWTGPRLADRLGVTTRTVRRDVERLRELGYPVDAAPGTTGGYRLGAGAGLPPLLLDDDEAVAVAVGLRTATGGGVEGLGESSVRALAKLEQVLPGRLRRRVGALHAYTVPLLRAPGGPGVEPGVLTELAAVCRDGERLRFAYRDHAGAGSRRTVEPHRLVCTEHRWYLVAWDLDREDWRTFRADRITPRPPHGPRFTPRDGPAEDLAAYVSEGLSTRVYRDRVVLRLLVPVEEAARRVSPSDGTLTAESGRSCLLTAGATGLDVLVIHILLLGLEFEVVEGPGVEERLRAAHGLLGRALERGGRIGEESAAAFPEREWRRSVNYPSAASSACAAGVPEGGMRGGPGIGMGNSKRQANNPP</sequence>
<gene>
    <name evidence="6" type="primary">pafB_2</name>
    <name evidence="6" type="ORF">NCTC7807_02459</name>
</gene>
<dbReference type="PROSITE" id="PS51000">
    <property type="entry name" value="HTH_DEOR_2"/>
    <property type="match status" value="1"/>
</dbReference>
<dbReference type="AlphaFoldDB" id="A0A380NBQ4"/>
<dbReference type="Pfam" id="PF08279">
    <property type="entry name" value="HTH_11"/>
    <property type="match status" value="1"/>
</dbReference>
<dbReference type="GO" id="GO:0003677">
    <property type="term" value="F:DNA binding"/>
    <property type="evidence" value="ECO:0007669"/>
    <property type="project" value="UniProtKB-KW"/>
</dbReference>
<feature type="compositionally biased region" description="Gly residues" evidence="4">
    <location>
        <begin position="356"/>
        <end position="368"/>
    </location>
</feature>
<evidence type="ECO:0000313" key="6">
    <source>
        <dbReference type="EMBL" id="SUP37180.1"/>
    </source>
</evidence>